<proteinExistence type="predicted"/>
<dbReference type="EMBL" id="JAHRIQ010084773">
    <property type="protein sequence ID" value="MEQ2249275.1"/>
    <property type="molecule type" value="Genomic_DNA"/>
</dbReference>
<evidence type="ECO:0000313" key="1">
    <source>
        <dbReference type="EMBL" id="MEQ2249275.1"/>
    </source>
</evidence>
<organism evidence="1 2">
    <name type="scientific">Ilyodon furcidens</name>
    <name type="common">goldbreast splitfin</name>
    <dbReference type="NCBI Taxonomy" id="33524"/>
    <lineage>
        <taxon>Eukaryota</taxon>
        <taxon>Metazoa</taxon>
        <taxon>Chordata</taxon>
        <taxon>Craniata</taxon>
        <taxon>Vertebrata</taxon>
        <taxon>Euteleostomi</taxon>
        <taxon>Actinopterygii</taxon>
        <taxon>Neopterygii</taxon>
        <taxon>Teleostei</taxon>
        <taxon>Neoteleostei</taxon>
        <taxon>Acanthomorphata</taxon>
        <taxon>Ovalentaria</taxon>
        <taxon>Atherinomorphae</taxon>
        <taxon>Cyprinodontiformes</taxon>
        <taxon>Goodeidae</taxon>
        <taxon>Ilyodon</taxon>
    </lineage>
</organism>
<reference evidence="1 2" key="1">
    <citation type="submission" date="2021-06" db="EMBL/GenBank/DDBJ databases">
        <authorList>
            <person name="Palmer J.M."/>
        </authorList>
    </citation>
    <scope>NUCLEOTIDE SEQUENCE [LARGE SCALE GENOMIC DNA]</scope>
    <source>
        <strain evidence="2">if_2019</strain>
        <tissue evidence="1">Muscle</tissue>
    </source>
</reference>
<evidence type="ECO:0000313" key="2">
    <source>
        <dbReference type="Proteomes" id="UP001482620"/>
    </source>
</evidence>
<sequence length="72" mass="8189">MTPWIQLKSLCLFASKETSARWACSCPDDHQRGEIGLLERGCFYLASDVTGSPQLPRFLAVLVNRYPLFARR</sequence>
<dbReference type="Proteomes" id="UP001482620">
    <property type="component" value="Unassembled WGS sequence"/>
</dbReference>
<protein>
    <submittedName>
        <fullName evidence="1">Uncharacterized protein</fullName>
    </submittedName>
</protein>
<keyword evidence="2" id="KW-1185">Reference proteome</keyword>
<gene>
    <name evidence="1" type="ORF">ILYODFUR_027659</name>
</gene>
<name>A0ABV0UY36_9TELE</name>
<accession>A0ABV0UY36</accession>
<comment type="caution">
    <text evidence="1">The sequence shown here is derived from an EMBL/GenBank/DDBJ whole genome shotgun (WGS) entry which is preliminary data.</text>
</comment>